<feature type="repeat" description="TPR" evidence="3">
    <location>
        <begin position="424"/>
        <end position="457"/>
    </location>
</feature>
<evidence type="ECO:0000256" key="4">
    <source>
        <dbReference type="SAM" id="SignalP"/>
    </source>
</evidence>
<dbReference type="Pfam" id="PF13432">
    <property type="entry name" value="TPR_16"/>
    <property type="match status" value="2"/>
</dbReference>
<dbReference type="SUPFAM" id="SSF81901">
    <property type="entry name" value="HCP-like"/>
    <property type="match status" value="1"/>
</dbReference>
<keyword evidence="1" id="KW-0677">Repeat</keyword>
<evidence type="ECO:0000256" key="3">
    <source>
        <dbReference type="PROSITE-ProRule" id="PRU00339"/>
    </source>
</evidence>
<dbReference type="AlphaFoldDB" id="A0A9D2AQN8"/>
<dbReference type="InterPro" id="IPR019734">
    <property type="entry name" value="TPR_rpt"/>
</dbReference>
<feature type="signal peptide" evidence="4">
    <location>
        <begin position="1"/>
        <end position="28"/>
    </location>
</feature>
<proteinExistence type="predicted"/>
<dbReference type="Pfam" id="PF13181">
    <property type="entry name" value="TPR_8"/>
    <property type="match status" value="1"/>
</dbReference>
<dbReference type="SUPFAM" id="SSF48452">
    <property type="entry name" value="TPR-like"/>
    <property type="match status" value="1"/>
</dbReference>
<sequence length="576" mass="65272">MKHPGLILLYVTAFWLLLLSSCSGSRQAAALADENMRQLYNYYYTEGERQRLLGNNDAAFALLSEASRIDTAAPAAQFALANYYIGLNQADTAVYMLRKAAEGDTTQYWYNFSYARVASLTGLKDEAVRIWKRVVRQNPDKPELNYALADALVTQGDVKAALACYDSLENSMGLSEQLTIKKMELHEQIGDTTAMIAEAENLQKAFPTNTSYMLLLGDVYANLHRDSAAWEIYKKVGRLEPDNGYLYLSRASYYSLQGDSAAYHREMKAALANGNIDMETKLGIFREYIAALVAKQVNLEALDTLYVGIIEQYPQEPLVRQLYGFYLYVVKNYPRAREQYSIAADLAPTEADTWIRLMALYLMDEEYETAIETGKRALQYVHDNPTIYEMTSASLVQQNRYEEAARILITAIDTCANTSPQQLSSLYGQLGDIYHQTGRKNEAYEQYDKALNLYASNIAVLNNYSYFLALEERELSKAERMSAMTIKEYPDEPTYLDTYAYILFKKGSYSLARIYIERAIEKSKEPSAEILEHYGDILACLGETDAAVEQWQKALDAGGEKELLEKKIAQREYIAP</sequence>
<dbReference type="Gene3D" id="1.25.40.10">
    <property type="entry name" value="Tetratricopeptide repeat domain"/>
    <property type="match status" value="4"/>
</dbReference>
<dbReference type="PROSITE" id="PS51257">
    <property type="entry name" value="PROKAR_LIPOPROTEIN"/>
    <property type="match status" value="1"/>
</dbReference>
<keyword evidence="2 3" id="KW-0802">TPR repeat</keyword>
<name>A0A9D2AQN8_9BACT</name>
<comment type="caution">
    <text evidence="5">The sequence shown here is derived from an EMBL/GenBank/DDBJ whole genome shotgun (WGS) entry which is preliminary data.</text>
</comment>
<dbReference type="PANTHER" id="PTHR45586:SF1">
    <property type="entry name" value="LIPOPOLYSACCHARIDE ASSEMBLY PROTEIN B"/>
    <property type="match status" value="1"/>
</dbReference>
<evidence type="ECO:0000256" key="1">
    <source>
        <dbReference type="ARBA" id="ARBA00022737"/>
    </source>
</evidence>
<keyword evidence="4" id="KW-0732">Signal</keyword>
<reference evidence="5" key="1">
    <citation type="journal article" date="2021" name="PeerJ">
        <title>Extensive microbial diversity within the chicken gut microbiome revealed by metagenomics and culture.</title>
        <authorList>
            <person name="Gilroy R."/>
            <person name="Ravi A."/>
            <person name="Getino M."/>
            <person name="Pursley I."/>
            <person name="Horton D.L."/>
            <person name="Alikhan N.F."/>
            <person name="Baker D."/>
            <person name="Gharbi K."/>
            <person name="Hall N."/>
            <person name="Watson M."/>
            <person name="Adriaenssens E.M."/>
            <person name="Foster-Nyarko E."/>
            <person name="Jarju S."/>
            <person name="Secka A."/>
            <person name="Antonio M."/>
            <person name="Oren A."/>
            <person name="Chaudhuri R.R."/>
            <person name="La Ragione R."/>
            <person name="Hildebrand F."/>
            <person name="Pallen M.J."/>
        </authorList>
    </citation>
    <scope>NUCLEOTIDE SEQUENCE</scope>
    <source>
        <strain evidence="5">ChiHjej12B11-16260</strain>
    </source>
</reference>
<feature type="chain" id="PRO_5039174036" evidence="4">
    <location>
        <begin position="29"/>
        <end position="576"/>
    </location>
</feature>
<feature type="repeat" description="TPR" evidence="3">
    <location>
        <begin position="351"/>
        <end position="384"/>
    </location>
</feature>
<protein>
    <submittedName>
        <fullName evidence="5">Tetratricopeptide repeat protein</fullName>
    </submittedName>
</protein>
<reference evidence="5" key="2">
    <citation type="submission" date="2021-04" db="EMBL/GenBank/DDBJ databases">
        <authorList>
            <person name="Gilroy R."/>
        </authorList>
    </citation>
    <scope>NUCLEOTIDE SEQUENCE</scope>
    <source>
        <strain evidence="5">ChiHjej12B11-16260</strain>
    </source>
</reference>
<dbReference type="EMBL" id="DXFB01000139">
    <property type="protein sequence ID" value="HIX45609.1"/>
    <property type="molecule type" value="Genomic_DNA"/>
</dbReference>
<evidence type="ECO:0000313" key="6">
    <source>
        <dbReference type="Proteomes" id="UP000824246"/>
    </source>
</evidence>
<dbReference type="InterPro" id="IPR051012">
    <property type="entry name" value="CellSynth/LPSAsmb/PSIAsmb"/>
</dbReference>
<dbReference type="PROSITE" id="PS50005">
    <property type="entry name" value="TPR"/>
    <property type="match status" value="3"/>
</dbReference>
<evidence type="ECO:0000256" key="2">
    <source>
        <dbReference type="ARBA" id="ARBA00022803"/>
    </source>
</evidence>
<gene>
    <name evidence="5" type="ORF">H9982_05260</name>
</gene>
<accession>A0A9D2AQN8</accession>
<evidence type="ECO:0000313" key="5">
    <source>
        <dbReference type="EMBL" id="HIX45609.1"/>
    </source>
</evidence>
<dbReference type="Proteomes" id="UP000824246">
    <property type="component" value="Unassembled WGS sequence"/>
</dbReference>
<organism evidence="5 6">
    <name type="scientific">Candidatus Barnesiella excrementipullorum</name>
    <dbReference type="NCBI Taxonomy" id="2838479"/>
    <lineage>
        <taxon>Bacteria</taxon>
        <taxon>Pseudomonadati</taxon>
        <taxon>Bacteroidota</taxon>
        <taxon>Bacteroidia</taxon>
        <taxon>Bacteroidales</taxon>
        <taxon>Barnesiellaceae</taxon>
        <taxon>Barnesiella</taxon>
    </lineage>
</organism>
<dbReference type="SMART" id="SM00028">
    <property type="entry name" value="TPR"/>
    <property type="match status" value="8"/>
</dbReference>
<dbReference type="PANTHER" id="PTHR45586">
    <property type="entry name" value="TPR REPEAT-CONTAINING PROTEIN PA4667"/>
    <property type="match status" value="1"/>
</dbReference>
<dbReference type="InterPro" id="IPR011990">
    <property type="entry name" value="TPR-like_helical_dom_sf"/>
</dbReference>
<feature type="repeat" description="TPR" evidence="3">
    <location>
        <begin position="210"/>
        <end position="243"/>
    </location>
</feature>